<reference evidence="2" key="3">
    <citation type="submission" date="2025-09" db="UniProtKB">
        <authorList>
            <consortium name="Ensembl"/>
        </authorList>
    </citation>
    <scope>IDENTIFICATION</scope>
</reference>
<feature type="transmembrane region" description="Helical" evidence="1">
    <location>
        <begin position="74"/>
        <end position="92"/>
    </location>
</feature>
<protein>
    <submittedName>
        <fullName evidence="2">Uncharacterized protein</fullName>
    </submittedName>
</protein>
<keyword evidence="1" id="KW-0812">Transmembrane</keyword>
<proteinExistence type="predicted"/>
<feature type="transmembrane region" description="Helical" evidence="1">
    <location>
        <begin position="32"/>
        <end position="54"/>
    </location>
</feature>
<keyword evidence="3" id="KW-1185">Reference proteome</keyword>
<evidence type="ECO:0000313" key="3">
    <source>
        <dbReference type="Proteomes" id="UP000694397"/>
    </source>
</evidence>
<accession>A0A8C9VGN2</accession>
<evidence type="ECO:0000313" key="2">
    <source>
        <dbReference type="Ensembl" id="ENSSFOP00015053513.1"/>
    </source>
</evidence>
<dbReference type="AlphaFoldDB" id="A0A8C9VGN2"/>
<reference evidence="2" key="2">
    <citation type="submission" date="2025-08" db="UniProtKB">
        <authorList>
            <consortium name="Ensembl"/>
        </authorList>
    </citation>
    <scope>IDENTIFICATION</scope>
</reference>
<dbReference type="Proteomes" id="UP000694397">
    <property type="component" value="Chromosome 1"/>
</dbReference>
<evidence type="ECO:0000256" key="1">
    <source>
        <dbReference type="SAM" id="Phobius"/>
    </source>
</evidence>
<keyword evidence="1" id="KW-1133">Transmembrane helix</keyword>
<reference evidence="2 3" key="1">
    <citation type="submission" date="2019-04" db="EMBL/GenBank/DDBJ databases">
        <authorList>
            <consortium name="Wellcome Sanger Institute Data Sharing"/>
        </authorList>
    </citation>
    <scope>NUCLEOTIDE SEQUENCE [LARGE SCALE GENOMIC DNA]</scope>
</reference>
<name>A0A8C9VGN2_SCLFO</name>
<dbReference type="Ensembl" id="ENSSFOT00015047856.1">
    <property type="protein sequence ID" value="ENSSFOP00015053513.1"/>
    <property type="gene ID" value="ENSSFOG00015032308.1"/>
</dbReference>
<keyword evidence="1" id="KW-0472">Membrane</keyword>
<organism evidence="2 3">
    <name type="scientific">Scleropages formosus</name>
    <name type="common">Asian bonytongue</name>
    <name type="synonym">Osteoglossum formosum</name>
    <dbReference type="NCBI Taxonomy" id="113540"/>
    <lineage>
        <taxon>Eukaryota</taxon>
        <taxon>Metazoa</taxon>
        <taxon>Chordata</taxon>
        <taxon>Craniata</taxon>
        <taxon>Vertebrata</taxon>
        <taxon>Euteleostomi</taxon>
        <taxon>Actinopterygii</taxon>
        <taxon>Neopterygii</taxon>
        <taxon>Teleostei</taxon>
        <taxon>Osteoglossocephala</taxon>
        <taxon>Osteoglossomorpha</taxon>
        <taxon>Osteoglossiformes</taxon>
        <taxon>Osteoglossidae</taxon>
        <taxon>Scleropages</taxon>
    </lineage>
</organism>
<sequence>MSWRDLGRSGSGKGGGVRRFTVRKTIHMLCAAYMRCMWCVCVWSMYCALCPMFLCSSQFLLCYHSAFCEIYLLLWGPVGAFLLHQICVYTVYS</sequence>